<dbReference type="InterPro" id="IPR011051">
    <property type="entry name" value="RmlC_Cupin_sf"/>
</dbReference>
<accession>A0ABV7J985</accession>
<dbReference type="PANTHER" id="PTHR33387">
    <property type="entry name" value="RMLC-LIKE JELLY ROLL FOLD PROTEIN"/>
    <property type="match status" value="1"/>
</dbReference>
<dbReference type="EMBL" id="JBHRTS010000005">
    <property type="protein sequence ID" value="MFC3194703.1"/>
    <property type="molecule type" value="Genomic_DNA"/>
</dbReference>
<evidence type="ECO:0000313" key="2">
    <source>
        <dbReference type="EMBL" id="MFC3194703.1"/>
    </source>
</evidence>
<dbReference type="PANTHER" id="PTHR33387:SF3">
    <property type="entry name" value="DUF985 DOMAIN-CONTAINING PROTEIN"/>
    <property type="match status" value="1"/>
</dbReference>
<dbReference type="Proteomes" id="UP001595533">
    <property type="component" value="Unassembled WGS sequence"/>
</dbReference>
<name>A0ABV7J985_9GAMM</name>
<evidence type="ECO:0000313" key="3">
    <source>
        <dbReference type="Proteomes" id="UP001595533"/>
    </source>
</evidence>
<feature type="domain" description="DUF985" evidence="1">
    <location>
        <begin position="6"/>
        <end position="144"/>
    </location>
</feature>
<sequence>MNAKGWIEQLRLEAHPEGGYFRETYRCQDIIRADNLPERFSQAHCFSTAIYYLLEAPDFSAFHRIKQDELWHFYQGSGLTIHVITAAGEYQTIKLGNDPAQGQSFQAVVHAGDWFAATVDDPDGFALVGCTVAPGFEFADFELAESSALIAAYPDQQDLIQKFSRSS</sequence>
<reference evidence="3" key="1">
    <citation type="journal article" date="2019" name="Int. J. Syst. Evol. Microbiol.">
        <title>The Global Catalogue of Microorganisms (GCM) 10K type strain sequencing project: providing services to taxonomists for standard genome sequencing and annotation.</title>
        <authorList>
            <consortium name="The Broad Institute Genomics Platform"/>
            <consortium name="The Broad Institute Genome Sequencing Center for Infectious Disease"/>
            <person name="Wu L."/>
            <person name="Ma J."/>
        </authorList>
    </citation>
    <scope>NUCLEOTIDE SEQUENCE [LARGE SCALE GENOMIC DNA]</scope>
    <source>
        <strain evidence="3">KCTC 42953</strain>
    </source>
</reference>
<dbReference type="InterPro" id="IPR039935">
    <property type="entry name" value="YML079W-like"/>
</dbReference>
<protein>
    <submittedName>
        <fullName evidence="2">Cupin domain-containing protein</fullName>
    </submittedName>
</protein>
<dbReference type="RefSeq" id="WP_198538137.1">
    <property type="nucleotide sequence ID" value="NZ_JBHRTS010000005.1"/>
</dbReference>
<keyword evidence="3" id="KW-1185">Reference proteome</keyword>
<comment type="caution">
    <text evidence="2">The sequence shown here is derived from an EMBL/GenBank/DDBJ whole genome shotgun (WGS) entry which is preliminary data.</text>
</comment>
<organism evidence="2 3">
    <name type="scientific">Marinicella sediminis</name>
    <dbReference type="NCBI Taxonomy" id="1792834"/>
    <lineage>
        <taxon>Bacteria</taxon>
        <taxon>Pseudomonadati</taxon>
        <taxon>Pseudomonadota</taxon>
        <taxon>Gammaproteobacteria</taxon>
        <taxon>Lysobacterales</taxon>
        <taxon>Marinicellaceae</taxon>
        <taxon>Marinicella</taxon>
    </lineage>
</organism>
<proteinExistence type="predicted"/>
<dbReference type="Gene3D" id="2.60.120.10">
    <property type="entry name" value="Jelly Rolls"/>
    <property type="match status" value="1"/>
</dbReference>
<dbReference type="InterPro" id="IPR014710">
    <property type="entry name" value="RmlC-like_jellyroll"/>
</dbReference>
<dbReference type="InterPro" id="IPR009327">
    <property type="entry name" value="Cupin_DUF985"/>
</dbReference>
<dbReference type="SUPFAM" id="SSF51182">
    <property type="entry name" value="RmlC-like cupins"/>
    <property type="match status" value="1"/>
</dbReference>
<dbReference type="CDD" id="cd06121">
    <property type="entry name" value="cupin_YML079wp"/>
    <property type="match status" value="1"/>
</dbReference>
<gene>
    <name evidence="2" type="ORF">ACFODZ_10680</name>
</gene>
<dbReference type="Pfam" id="PF06172">
    <property type="entry name" value="Cupin_5"/>
    <property type="match status" value="1"/>
</dbReference>
<evidence type="ECO:0000259" key="1">
    <source>
        <dbReference type="Pfam" id="PF06172"/>
    </source>
</evidence>